<evidence type="ECO:0000313" key="2">
    <source>
        <dbReference type="Proteomes" id="UP000499080"/>
    </source>
</evidence>
<reference evidence="1 2" key="1">
    <citation type="journal article" date="2019" name="Sci. Rep.">
        <title>Orb-weaving spider Araneus ventricosus genome elucidates the spidroin gene catalogue.</title>
        <authorList>
            <person name="Kono N."/>
            <person name="Nakamura H."/>
            <person name="Ohtoshi R."/>
            <person name="Moran D.A.P."/>
            <person name="Shinohara A."/>
            <person name="Yoshida Y."/>
            <person name="Fujiwara M."/>
            <person name="Mori M."/>
            <person name="Tomita M."/>
            <person name="Arakawa K."/>
        </authorList>
    </citation>
    <scope>NUCLEOTIDE SEQUENCE [LARGE SCALE GENOMIC DNA]</scope>
</reference>
<keyword evidence="2" id="KW-1185">Reference proteome</keyword>
<proteinExistence type="predicted"/>
<gene>
    <name evidence="1" type="ORF">AVEN_111274_1</name>
</gene>
<sequence>MFLVLQSWPFEGPTFKKLTYAPPPFSHRENELIQLINRYFAMLDSVLSRMASMIVIKGRRYDQRALDTTHQRALIRFHQRALIRLREGAEADSIRGR</sequence>
<protein>
    <submittedName>
        <fullName evidence="1">Uncharacterized protein</fullName>
    </submittedName>
</protein>
<evidence type="ECO:0000313" key="1">
    <source>
        <dbReference type="EMBL" id="GBO45086.1"/>
    </source>
</evidence>
<comment type="caution">
    <text evidence="1">The sequence shown here is derived from an EMBL/GenBank/DDBJ whole genome shotgun (WGS) entry which is preliminary data.</text>
</comment>
<organism evidence="1 2">
    <name type="scientific">Araneus ventricosus</name>
    <name type="common">Orbweaver spider</name>
    <name type="synonym">Epeira ventricosa</name>
    <dbReference type="NCBI Taxonomy" id="182803"/>
    <lineage>
        <taxon>Eukaryota</taxon>
        <taxon>Metazoa</taxon>
        <taxon>Ecdysozoa</taxon>
        <taxon>Arthropoda</taxon>
        <taxon>Chelicerata</taxon>
        <taxon>Arachnida</taxon>
        <taxon>Araneae</taxon>
        <taxon>Araneomorphae</taxon>
        <taxon>Entelegynae</taxon>
        <taxon>Araneoidea</taxon>
        <taxon>Araneidae</taxon>
        <taxon>Araneus</taxon>
    </lineage>
</organism>
<name>A0A4Y2X7B4_ARAVE</name>
<dbReference type="Proteomes" id="UP000499080">
    <property type="component" value="Unassembled WGS sequence"/>
</dbReference>
<dbReference type="AlphaFoldDB" id="A0A4Y2X7B4"/>
<accession>A0A4Y2X7B4</accession>
<dbReference type="EMBL" id="BGPR01072089">
    <property type="protein sequence ID" value="GBO45086.1"/>
    <property type="molecule type" value="Genomic_DNA"/>
</dbReference>